<protein>
    <submittedName>
        <fullName evidence="1">Uncharacterized protein</fullName>
    </submittedName>
</protein>
<accession>A0A5P1EZL0</accession>
<organism evidence="1 2">
    <name type="scientific">Asparagus officinalis</name>
    <name type="common">Garden asparagus</name>
    <dbReference type="NCBI Taxonomy" id="4686"/>
    <lineage>
        <taxon>Eukaryota</taxon>
        <taxon>Viridiplantae</taxon>
        <taxon>Streptophyta</taxon>
        <taxon>Embryophyta</taxon>
        <taxon>Tracheophyta</taxon>
        <taxon>Spermatophyta</taxon>
        <taxon>Magnoliopsida</taxon>
        <taxon>Liliopsida</taxon>
        <taxon>Asparagales</taxon>
        <taxon>Asparagaceae</taxon>
        <taxon>Asparagoideae</taxon>
        <taxon>Asparagus</taxon>
    </lineage>
</organism>
<keyword evidence="2" id="KW-1185">Reference proteome</keyword>
<reference evidence="2" key="1">
    <citation type="journal article" date="2017" name="Nat. Commun.">
        <title>The asparagus genome sheds light on the origin and evolution of a young Y chromosome.</title>
        <authorList>
            <person name="Harkess A."/>
            <person name="Zhou J."/>
            <person name="Xu C."/>
            <person name="Bowers J.E."/>
            <person name="Van der Hulst R."/>
            <person name="Ayyampalayam S."/>
            <person name="Mercati F."/>
            <person name="Riccardi P."/>
            <person name="McKain M.R."/>
            <person name="Kakrana A."/>
            <person name="Tang H."/>
            <person name="Ray J."/>
            <person name="Groenendijk J."/>
            <person name="Arikit S."/>
            <person name="Mathioni S.M."/>
            <person name="Nakano M."/>
            <person name="Shan H."/>
            <person name="Telgmann-Rauber A."/>
            <person name="Kanno A."/>
            <person name="Yue Z."/>
            <person name="Chen H."/>
            <person name="Li W."/>
            <person name="Chen Y."/>
            <person name="Xu X."/>
            <person name="Zhang Y."/>
            <person name="Luo S."/>
            <person name="Chen H."/>
            <person name="Gao J."/>
            <person name="Mao Z."/>
            <person name="Pires J.C."/>
            <person name="Luo M."/>
            <person name="Kudrna D."/>
            <person name="Wing R.A."/>
            <person name="Meyers B.C."/>
            <person name="Yi K."/>
            <person name="Kong H."/>
            <person name="Lavrijsen P."/>
            <person name="Sunseri F."/>
            <person name="Falavigna A."/>
            <person name="Ye Y."/>
            <person name="Leebens-Mack J.H."/>
            <person name="Chen G."/>
        </authorList>
    </citation>
    <scope>NUCLEOTIDE SEQUENCE [LARGE SCALE GENOMIC DNA]</scope>
    <source>
        <strain evidence="2">cv. DH0086</strain>
    </source>
</reference>
<sequence length="108" mass="12213">MPRSPAAPKLMTTEDMSMVVVGQKTVPGGLGPRSYVVIFDARSSGSRVHVYCFDKNLNMEFNPPCRWLDMIDCMIAWKGSESIKRVKRVAAAACLYDVWRARNLKIFQ</sequence>
<evidence type="ECO:0000313" key="1">
    <source>
        <dbReference type="EMBL" id="ONK69921.1"/>
    </source>
</evidence>
<dbReference type="Gene3D" id="3.30.420.40">
    <property type="match status" value="1"/>
</dbReference>
<gene>
    <name evidence="1" type="ORF">A4U43_C05F28250</name>
</gene>
<proteinExistence type="predicted"/>
<dbReference type="Gramene" id="ONK69921">
    <property type="protein sequence ID" value="ONK69921"/>
    <property type="gene ID" value="A4U43_C05F28250"/>
</dbReference>
<evidence type="ECO:0000313" key="2">
    <source>
        <dbReference type="Proteomes" id="UP000243459"/>
    </source>
</evidence>
<dbReference type="Proteomes" id="UP000243459">
    <property type="component" value="Chromosome 5"/>
</dbReference>
<dbReference type="EMBL" id="CM007385">
    <property type="protein sequence ID" value="ONK69921.1"/>
    <property type="molecule type" value="Genomic_DNA"/>
</dbReference>
<dbReference type="AlphaFoldDB" id="A0A5P1EZL0"/>
<name>A0A5P1EZL0_ASPOF</name>